<dbReference type="AlphaFoldDB" id="A0A849VAM3"/>
<proteinExistence type="predicted"/>
<keyword evidence="2" id="KW-1185">Reference proteome</keyword>
<name>A0A849VAM3_9GAMM</name>
<gene>
    <name evidence="1" type="ORF">HG263_04635</name>
</gene>
<sequence length="94" mass="10711">MQLLHQVKCVQIKRQGSGFAFCYDFAELEKNKLNGFPRKSLNFPECLLPFFKRQKSRPDSIYKSALLLTISLGIGLEDPVQNGLLLTAHRQLTT</sequence>
<dbReference type="Proteomes" id="UP000586305">
    <property type="component" value="Unassembled WGS sequence"/>
</dbReference>
<reference evidence="1 2" key="1">
    <citation type="submission" date="2020-04" db="EMBL/GenBank/DDBJ databases">
        <title>Pseudoalteromonas caenipelagi sp. nov., isolated from a tidal flat.</title>
        <authorList>
            <person name="Park S."/>
            <person name="Yoon J.-H."/>
        </authorList>
    </citation>
    <scope>NUCLEOTIDE SEQUENCE [LARGE SCALE GENOMIC DNA]</scope>
    <source>
        <strain evidence="1 2">JBTF-M23</strain>
    </source>
</reference>
<accession>A0A849VAM3</accession>
<comment type="caution">
    <text evidence="1">The sequence shown here is derived from an EMBL/GenBank/DDBJ whole genome shotgun (WGS) entry which is preliminary data.</text>
</comment>
<dbReference type="EMBL" id="JABBPG010000001">
    <property type="protein sequence ID" value="NOU49820.1"/>
    <property type="molecule type" value="Genomic_DNA"/>
</dbReference>
<evidence type="ECO:0000313" key="2">
    <source>
        <dbReference type="Proteomes" id="UP000586305"/>
    </source>
</evidence>
<evidence type="ECO:0000313" key="1">
    <source>
        <dbReference type="EMBL" id="NOU49820.1"/>
    </source>
</evidence>
<dbReference type="RefSeq" id="WP_171624871.1">
    <property type="nucleotide sequence ID" value="NZ_JABBPG010000001.1"/>
</dbReference>
<organism evidence="1 2">
    <name type="scientific">Pseudoalteromonas caenipelagi</name>
    <dbReference type="NCBI Taxonomy" id="2726988"/>
    <lineage>
        <taxon>Bacteria</taxon>
        <taxon>Pseudomonadati</taxon>
        <taxon>Pseudomonadota</taxon>
        <taxon>Gammaproteobacteria</taxon>
        <taxon>Alteromonadales</taxon>
        <taxon>Pseudoalteromonadaceae</taxon>
        <taxon>Pseudoalteromonas</taxon>
    </lineage>
</organism>
<protein>
    <submittedName>
        <fullName evidence="1">Uncharacterized protein</fullName>
    </submittedName>
</protein>